<dbReference type="EMBL" id="CP054803">
    <property type="protein sequence ID" value="QKU21861.1"/>
    <property type="molecule type" value="Genomic_DNA"/>
</dbReference>
<dbReference type="Proteomes" id="UP000509126">
    <property type="component" value="Chromosome"/>
</dbReference>
<dbReference type="GO" id="GO:0004519">
    <property type="term" value="F:endonuclease activity"/>
    <property type="evidence" value="ECO:0007669"/>
    <property type="project" value="UniProtKB-KW"/>
</dbReference>
<keyword evidence="1" id="KW-0255">Endonuclease</keyword>
<keyword evidence="1" id="KW-0378">Hydrolase</keyword>
<sequence length="145" mass="16673">MKLTKQQRSELKMKFGGHCAYCGDQLGDKWHADHIEAVKRDFDMKKCEKTGYMIPVSNGVLFRPQNDTLENMNPSCVPCNINKSSMSLESWRRSIAHYRDVQLLRDSTHARHLHRFGLIEIKPDPVVFFFEKLGGAQNALRGGHE</sequence>
<dbReference type="CDD" id="cd00085">
    <property type="entry name" value="HNHc"/>
    <property type="match status" value="1"/>
</dbReference>
<proteinExistence type="predicted"/>
<keyword evidence="1" id="KW-0540">Nuclease</keyword>
<gene>
    <name evidence="1" type="ORF">FOB19_10895</name>
</gene>
<dbReference type="InterPro" id="IPR003615">
    <property type="entry name" value="HNH_nuc"/>
</dbReference>
<reference evidence="1 2" key="1">
    <citation type="submission" date="2019-11" db="EMBL/GenBank/DDBJ databases">
        <title>FDA dAtabase for Regulatory Grade micrObial Sequences (FDA-ARGOS): Supporting development and validation of Infectious Disease Dx tests.</title>
        <authorList>
            <person name="Patel R."/>
            <person name="Rucinski S."/>
            <person name="Tallon L."/>
            <person name="Sadzewicz L."/>
            <person name="Vavikolanu K."/>
            <person name="Mehta A."/>
            <person name="Aluvathingal J."/>
            <person name="Nadendla S."/>
            <person name="Nandy P."/>
            <person name="Geyer C."/>
            <person name="Yan Y."/>
            <person name="Sichtig H."/>
        </authorList>
    </citation>
    <scope>NUCLEOTIDE SEQUENCE [LARGE SCALE GENOMIC DNA]</scope>
    <source>
        <strain evidence="1 2">FDAARGOS_557</strain>
    </source>
</reference>
<protein>
    <submittedName>
        <fullName evidence="1">HNH endonuclease</fullName>
    </submittedName>
</protein>
<dbReference type="Gene3D" id="1.10.30.50">
    <property type="match status" value="1"/>
</dbReference>
<organism evidence="1 2">
    <name type="scientific">Acinetobacter lwoffii</name>
    <dbReference type="NCBI Taxonomy" id="28090"/>
    <lineage>
        <taxon>Bacteria</taxon>
        <taxon>Pseudomonadati</taxon>
        <taxon>Pseudomonadota</taxon>
        <taxon>Gammaproteobacteria</taxon>
        <taxon>Moraxellales</taxon>
        <taxon>Moraxellaceae</taxon>
        <taxon>Acinetobacter</taxon>
    </lineage>
</organism>
<evidence type="ECO:0000313" key="1">
    <source>
        <dbReference type="EMBL" id="QKU21861.1"/>
    </source>
</evidence>
<name>A0A6N1MTB0_ACILW</name>
<dbReference type="AlphaFoldDB" id="A0A6N1MTB0"/>
<accession>A0A6N1MTB0</accession>
<dbReference type="RefSeq" id="WP_005251550.1">
    <property type="nucleotide sequence ID" value="NZ_CP054803.1"/>
</dbReference>
<evidence type="ECO:0000313" key="2">
    <source>
        <dbReference type="Proteomes" id="UP000509126"/>
    </source>
</evidence>